<dbReference type="AlphaFoldDB" id="A0A922NML5"/>
<dbReference type="GO" id="GO:0046983">
    <property type="term" value="F:protein dimerization activity"/>
    <property type="evidence" value="ECO:0007669"/>
    <property type="project" value="InterPro"/>
</dbReference>
<dbReference type="EMBL" id="NRDI02000002">
    <property type="protein sequence ID" value="KAI1518475.1"/>
    <property type="molecule type" value="Genomic_DNA"/>
</dbReference>
<organism evidence="2 3">
    <name type="scientific">Pyrenophora tritici-repentis</name>
    <dbReference type="NCBI Taxonomy" id="45151"/>
    <lineage>
        <taxon>Eukaryota</taxon>
        <taxon>Fungi</taxon>
        <taxon>Dikarya</taxon>
        <taxon>Ascomycota</taxon>
        <taxon>Pezizomycotina</taxon>
        <taxon>Dothideomycetes</taxon>
        <taxon>Pleosporomycetidae</taxon>
        <taxon>Pleosporales</taxon>
        <taxon>Pleosporineae</taxon>
        <taxon>Pleosporaceae</taxon>
        <taxon>Pyrenophora</taxon>
    </lineage>
</organism>
<name>A0A922NML5_9PLEO</name>
<dbReference type="InterPro" id="IPR008906">
    <property type="entry name" value="HATC_C_dom"/>
</dbReference>
<dbReference type="Pfam" id="PF05699">
    <property type="entry name" value="Dimer_Tnp_hAT"/>
    <property type="match status" value="1"/>
</dbReference>
<evidence type="ECO:0000313" key="2">
    <source>
        <dbReference type="EMBL" id="KAI1518475.1"/>
    </source>
</evidence>
<comment type="caution">
    <text evidence="2">The sequence shown here is derived from an EMBL/GenBank/DDBJ whole genome shotgun (WGS) entry which is preliminary data.</text>
</comment>
<gene>
    <name evidence="2" type="ORF">Ptr86124_001603</name>
</gene>
<dbReference type="Proteomes" id="UP000249757">
    <property type="component" value="Unassembled WGS sequence"/>
</dbReference>
<evidence type="ECO:0000313" key="3">
    <source>
        <dbReference type="Proteomes" id="UP000249757"/>
    </source>
</evidence>
<dbReference type="InterPro" id="IPR012337">
    <property type="entry name" value="RNaseH-like_sf"/>
</dbReference>
<sequence>MRDCYPSLGKLALDVLSIPASSCECERLFSELGDLLEPRRRPLGPQLLAAIQCVRRWQRAGLGGDDEVVEEEAADDDNMELLCGLATWDDETQH</sequence>
<accession>A0A922NML5</accession>
<dbReference type="SUPFAM" id="SSF53098">
    <property type="entry name" value="Ribonuclease H-like"/>
    <property type="match status" value="1"/>
</dbReference>
<proteinExistence type="predicted"/>
<protein>
    <submittedName>
        <fullName evidence="2">Dimer-Tnp-hAT dimerization containing protein</fullName>
    </submittedName>
</protein>
<reference evidence="3" key="1">
    <citation type="journal article" date="2022" name="Microb. Genom.">
        <title>A global pangenome for the wheat fungal pathogen Pyrenophora tritici-repentis and prediction of effector protein structural homology.</title>
        <authorList>
            <person name="Moolhuijzen P.M."/>
            <person name="See P.T."/>
            <person name="Shi G."/>
            <person name="Powell H.R."/>
            <person name="Cockram J."/>
            <person name="Jorgensen L.N."/>
            <person name="Benslimane H."/>
            <person name="Strelkov S.E."/>
            <person name="Turner J."/>
            <person name="Liu Z."/>
            <person name="Moffat C.S."/>
        </authorList>
    </citation>
    <scope>NUCLEOTIDE SEQUENCE [LARGE SCALE GENOMIC DNA]</scope>
</reference>
<feature type="domain" description="HAT C-terminal dimerisation" evidence="1">
    <location>
        <begin position="2"/>
        <end position="57"/>
    </location>
</feature>
<evidence type="ECO:0000259" key="1">
    <source>
        <dbReference type="Pfam" id="PF05699"/>
    </source>
</evidence>
<keyword evidence="3" id="KW-1185">Reference proteome</keyword>